<comment type="subcellular location">
    <subcellularLocation>
        <location evidence="1">Cell membrane</location>
        <topology evidence="1">Multi-pass membrane protein</topology>
    </subcellularLocation>
</comment>
<dbReference type="AlphaFoldDB" id="A0A4Q0XZ26"/>
<dbReference type="EMBL" id="PDKO01000006">
    <property type="protein sequence ID" value="RXJ62872.1"/>
    <property type="molecule type" value="Genomic_DNA"/>
</dbReference>
<dbReference type="Gene3D" id="1.10.1760.20">
    <property type="match status" value="1"/>
</dbReference>
<keyword evidence="2" id="KW-0813">Transport</keyword>
<keyword evidence="4 7" id="KW-0812">Transmembrane</keyword>
<evidence type="ECO:0000256" key="7">
    <source>
        <dbReference type="SAM" id="Phobius"/>
    </source>
</evidence>
<keyword evidence="3" id="KW-1003">Cell membrane</keyword>
<keyword evidence="9" id="KW-1185">Reference proteome</keyword>
<evidence type="ECO:0000313" key="9">
    <source>
        <dbReference type="Proteomes" id="UP000290191"/>
    </source>
</evidence>
<protein>
    <submittedName>
        <fullName evidence="8">Cobalamin biosynthesis protein</fullName>
    </submittedName>
</protein>
<keyword evidence="5 7" id="KW-1133">Transmembrane helix</keyword>
<comment type="caution">
    <text evidence="8">The sequence shown here is derived from an EMBL/GenBank/DDBJ whole genome shotgun (WGS) entry which is preliminary data.</text>
</comment>
<dbReference type="PANTHER" id="PTHR34229">
    <property type="entry name" value="METAL TRANSPORT PROTEIN HI_1621-RELATED"/>
    <property type="match status" value="1"/>
</dbReference>
<evidence type="ECO:0000256" key="3">
    <source>
        <dbReference type="ARBA" id="ARBA00022475"/>
    </source>
</evidence>
<feature type="transmembrane region" description="Helical" evidence="7">
    <location>
        <begin position="97"/>
        <end position="118"/>
    </location>
</feature>
<evidence type="ECO:0000256" key="1">
    <source>
        <dbReference type="ARBA" id="ARBA00004651"/>
    </source>
</evidence>
<name>A0A4Q0XZ26_9BACT</name>
<dbReference type="PANTHER" id="PTHR34229:SF1">
    <property type="entry name" value="METAL TRANSPORT PROTEIN HI_1621-RELATED"/>
    <property type="match status" value="1"/>
</dbReference>
<dbReference type="NCBIfam" id="NF004909">
    <property type="entry name" value="PRK06265.2-5"/>
    <property type="match status" value="1"/>
</dbReference>
<reference evidence="8 9" key="1">
    <citation type="submission" date="2017-10" db="EMBL/GenBank/DDBJ databases">
        <title>Genomics of the genus Arcobacter.</title>
        <authorList>
            <person name="Perez-Cataluna A."/>
            <person name="Figueras M.J."/>
        </authorList>
    </citation>
    <scope>NUCLEOTIDE SEQUENCE [LARGE SCALE GENOMIC DNA]</scope>
    <source>
        <strain evidence="8 9">DSM 24636</strain>
    </source>
</reference>
<dbReference type="NCBIfam" id="NF004905">
    <property type="entry name" value="PRK06265.1-5"/>
    <property type="match status" value="1"/>
</dbReference>
<feature type="transmembrane region" description="Helical" evidence="7">
    <location>
        <begin position="159"/>
        <end position="187"/>
    </location>
</feature>
<organism evidence="8 9">
    <name type="scientific">Halarcobacter anaerophilus</name>
    <dbReference type="NCBI Taxonomy" id="877500"/>
    <lineage>
        <taxon>Bacteria</taxon>
        <taxon>Pseudomonadati</taxon>
        <taxon>Campylobacterota</taxon>
        <taxon>Epsilonproteobacteria</taxon>
        <taxon>Campylobacterales</taxon>
        <taxon>Arcobacteraceae</taxon>
        <taxon>Halarcobacter</taxon>
    </lineage>
</organism>
<evidence type="ECO:0000256" key="5">
    <source>
        <dbReference type="ARBA" id="ARBA00022989"/>
    </source>
</evidence>
<dbReference type="STRING" id="877500.GCA_000935065_01830"/>
<feature type="transmembrane region" description="Helical" evidence="7">
    <location>
        <begin position="63"/>
        <end position="91"/>
    </location>
</feature>
<dbReference type="Pfam" id="PF01891">
    <property type="entry name" value="CbiM"/>
    <property type="match status" value="1"/>
</dbReference>
<keyword evidence="6 7" id="KW-0472">Membrane</keyword>
<evidence type="ECO:0000313" key="8">
    <source>
        <dbReference type="EMBL" id="RXJ62872.1"/>
    </source>
</evidence>
<dbReference type="Proteomes" id="UP000290191">
    <property type="component" value="Unassembled WGS sequence"/>
</dbReference>
<dbReference type="OrthoDB" id="9792317at2"/>
<dbReference type="RefSeq" id="WP_129082139.1">
    <property type="nucleotide sequence ID" value="NZ_CP041070.1"/>
</dbReference>
<dbReference type="GO" id="GO:0005886">
    <property type="term" value="C:plasma membrane"/>
    <property type="evidence" value="ECO:0007669"/>
    <property type="project" value="UniProtKB-SubCell"/>
</dbReference>
<evidence type="ECO:0000256" key="2">
    <source>
        <dbReference type="ARBA" id="ARBA00022448"/>
    </source>
</evidence>
<feature type="transmembrane region" description="Helical" evidence="7">
    <location>
        <begin position="12"/>
        <end position="29"/>
    </location>
</feature>
<accession>A0A4Q0XZ26</accession>
<feature type="transmembrane region" description="Helical" evidence="7">
    <location>
        <begin position="130"/>
        <end position="153"/>
    </location>
</feature>
<gene>
    <name evidence="8" type="ORF">CRV06_08540</name>
</gene>
<feature type="transmembrane region" description="Helical" evidence="7">
    <location>
        <begin position="35"/>
        <end position="56"/>
    </location>
</feature>
<proteinExistence type="predicted"/>
<sequence>MHISDGILSSEVAITTAVITAGLVIYSLKNLKSKNIALVSAMSAVFFIASFIHIPLGPTQIHLILIGIIGILIGPCVFLSILIALLFQAVLLGYGGITSLGANVIIMSLPAYITYLVVKKGWFDRLSEKIKYFAIGFFPVLLSTFLLALILSLSKKEYLYASVTIFLANVPAMFIEGVITLFLINYLKKSSPELLKEVNL</sequence>
<evidence type="ECO:0000256" key="4">
    <source>
        <dbReference type="ARBA" id="ARBA00022692"/>
    </source>
</evidence>
<dbReference type="GO" id="GO:0000041">
    <property type="term" value="P:transition metal ion transport"/>
    <property type="evidence" value="ECO:0007669"/>
    <property type="project" value="InterPro"/>
</dbReference>
<evidence type="ECO:0000256" key="6">
    <source>
        <dbReference type="ARBA" id="ARBA00023136"/>
    </source>
</evidence>
<dbReference type="InterPro" id="IPR002751">
    <property type="entry name" value="CbiM/NikMN"/>
</dbReference>